<proteinExistence type="predicted"/>
<dbReference type="Proteomes" id="UP001569904">
    <property type="component" value="Unassembled WGS sequence"/>
</dbReference>
<dbReference type="EMBL" id="JAXCEH010000027">
    <property type="protein sequence ID" value="MFA1558118.1"/>
    <property type="molecule type" value="Genomic_DNA"/>
</dbReference>
<sequence length="115" mass="12013">MRPLWWYTTGTPAKAKVERCHDPGKGPLTCSGTWTLPGGAEHRGGIAGAGKSDVGEIVEVRASASHAATLTLRLAYAPVLFLLVAALLGYVTYRQRSGARRGTPGPEPTGQGPTS</sequence>
<feature type="region of interest" description="Disordered" evidence="1">
    <location>
        <begin position="96"/>
        <end position="115"/>
    </location>
</feature>
<feature type="transmembrane region" description="Helical" evidence="2">
    <location>
        <begin position="74"/>
        <end position="93"/>
    </location>
</feature>
<organism evidence="3 4">
    <name type="scientific">Actinomadura chokoriensis</name>
    <dbReference type="NCBI Taxonomy" id="454156"/>
    <lineage>
        <taxon>Bacteria</taxon>
        <taxon>Bacillati</taxon>
        <taxon>Actinomycetota</taxon>
        <taxon>Actinomycetes</taxon>
        <taxon>Streptosporangiales</taxon>
        <taxon>Thermomonosporaceae</taxon>
        <taxon>Actinomadura</taxon>
    </lineage>
</organism>
<keyword evidence="2" id="KW-0812">Transmembrane</keyword>
<keyword evidence="4" id="KW-1185">Reference proteome</keyword>
<reference evidence="3 4" key="1">
    <citation type="submission" date="2023-11" db="EMBL/GenBank/DDBJ databases">
        <title>Actinomadura monticuli sp. nov., isolated from volcanic ash.</title>
        <authorList>
            <person name="Lee S.D."/>
            <person name="Yang H."/>
            <person name="Kim I.S."/>
        </authorList>
    </citation>
    <scope>NUCLEOTIDE SEQUENCE [LARGE SCALE GENOMIC DNA]</scope>
    <source>
        <strain evidence="3 4">DSM 45346</strain>
    </source>
</reference>
<evidence type="ECO:0000313" key="3">
    <source>
        <dbReference type="EMBL" id="MFA1558118.1"/>
    </source>
</evidence>
<name>A0ABV4R8D7_9ACTN</name>
<evidence type="ECO:0000256" key="2">
    <source>
        <dbReference type="SAM" id="Phobius"/>
    </source>
</evidence>
<comment type="caution">
    <text evidence="3">The sequence shown here is derived from an EMBL/GenBank/DDBJ whole genome shotgun (WGS) entry which is preliminary data.</text>
</comment>
<feature type="compositionally biased region" description="Low complexity" evidence="1">
    <location>
        <begin position="102"/>
        <end position="115"/>
    </location>
</feature>
<evidence type="ECO:0000256" key="1">
    <source>
        <dbReference type="SAM" id="MobiDB-lite"/>
    </source>
</evidence>
<keyword evidence="2" id="KW-1133">Transmembrane helix</keyword>
<accession>A0ABV4R8D7</accession>
<evidence type="ECO:0000313" key="4">
    <source>
        <dbReference type="Proteomes" id="UP001569904"/>
    </source>
</evidence>
<dbReference type="RefSeq" id="WP_371945015.1">
    <property type="nucleotide sequence ID" value="NZ_JAXCEH010000027.1"/>
</dbReference>
<protein>
    <submittedName>
        <fullName evidence="3">Uncharacterized protein</fullName>
    </submittedName>
</protein>
<gene>
    <name evidence="3" type="ORF">SM436_30910</name>
</gene>
<keyword evidence="2" id="KW-0472">Membrane</keyword>